<dbReference type="SUPFAM" id="SSF111369">
    <property type="entry name" value="HlyD-like secretion proteins"/>
    <property type="match status" value="2"/>
</dbReference>
<comment type="similarity">
    <text evidence="1">Belongs to the membrane fusion protein (MFP) (TC 8.A.1) family.</text>
</comment>
<keyword evidence="2" id="KW-0472">Membrane</keyword>
<dbReference type="InterPro" id="IPR050393">
    <property type="entry name" value="MFP_Efflux_Pump"/>
</dbReference>
<evidence type="ECO:0000256" key="2">
    <source>
        <dbReference type="SAM" id="Phobius"/>
    </source>
</evidence>
<keyword evidence="2" id="KW-0812">Transmembrane</keyword>
<dbReference type="NCBIfam" id="NF007785">
    <property type="entry name" value="PRK10476.1"/>
    <property type="match status" value="1"/>
</dbReference>
<dbReference type="eggNOG" id="COG1566">
    <property type="taxonomic scope" value="Bacteria"/>
</dbReference>
<gene>
    <name evidence="5" type="ORF">AT03_19115</name>
</gene>
<dbReference type="Gene3D" id="1.10.287.470">
    <property type="entry name" value="Helix hairpin bin"/>
    <property type="match status" value="1"/>
</dbReference>
<keyword evidence="6" id="KW-1185">Reference proteome</keyword>
<reference evidence="5 6" key="1">
    <citation type="journal article" date="2014" name="Gut Pathog.">
        <title>Gene clusters of Hafnia alvei strain FB1 important in survival and pathogenesis: a draft genome perspective.</title>
        <authorList>
            <person name="Tan J.Y."/>
            <person name="Yin W.F."/>
            <person name="Chan K.G."/>
        </authorList>
    </citation>
    <scope>NUCLEOTIDE SEQUENCE [LARGE SCALE GENOMIC DNA]</scope>
    <source>
        <strain evidence="5 6">FB1</strain>
    </source>
</reference>
<dbReference type="KEGG" id="hav:AT03_19115"/>
<dbReference type="PANTHER" id="PTHR30367">
    <property type="entry name" value="P-HYDROXYBENZOIC ACID EFFLUX PUMP SUBUNIT AAEA-RELATED"/>
    <property type="match status" value="1"/>
</dbReference>
<dbReference type="EMBL" id="CP009706">
    <property type="protein sequence ID" value="AIU74298.1"/>
    <property type="molecule type" value="Genomic_DNA"/>
</dbReference>
<name>A0A097R6D9_HAFAL</name>
<sequence>MSLKNKFYICLLVFLTLIALCIVMLKIDEAPQTDDAYIYADTINVVPVIEGHIVTIPVKDNQLVSKGDLLFKIDPRPYEHAIESGTAQLATLDEQIKLAQRTIDAQQYNAQAVSAKEASAKENYLQALSTYQRILALQGKGYVSAEEFDQARTAKNSAEAMYKASRSEVEQAKSAVSSVDALIAQRKVVCVDIAKAQLNLEYSEIRAPFDGRVTSLNTTIGQYASPQQSVMTLIDTQAWYVVANFRETDLKNVCNGVPARIYVMGDTGKSFTGSVDSVGYGVSPQDGGMSNGLPSVARTINWVHVSQRFPVKIRVDNPEPALFRVGASAIAIVYRDTAP</sequence>
<dbReference type="HOGENOM" id="CLU_018816_15_2_6"/>
<dbReference type="GO" id="GO:0055085">
    <property type="term" value="P:transmembrane transport"/>
    <property type="evidence" value="ECO:0007669"/>
    <property type="project" value="InterPro"/>
</dbReference>
<feature type="transmembrane region" description="Helical" evidence="2">
    <location>
        <begin position="7"/>
        <end position="25"/>
    </location>
</feature>
<dbReference type="RefSeq" id="WP_025801090.1">
    <property type="nucleotide sequence ID" value="NZ_CP009706.1"/>
</dbReference>
<dbReference type="Pfam" id="PF25963">
    <property type="entry name" value="Beta-barrel_AAEA"/>
    <property type="match status" value="1"/>
</dbReference>
<evidence type="ECO:0000313" key="6">
    <source>
        <dbReference type="Proteomes" id="UP000029986"/>
    </source>
</evidence>
<evidence type="ECO:0000259" key="4">
    <source>
        <dbReference type="Pfam" id="PF25963"/>
    </source>
</evidence>
<dbReference type="AlphaFoldDB" id="A0A097R6D9"/>
<dbReference type="Gene3D" id="2.40.30.170">
    <property type="match status" value="1"/>
</dbReference>
<keyword evidence="2" id="KW-1133">Transmembrane helix</keyword>
<evidence type="ECO:0000259" key="3">
    <source>
        <dbReference type="Pfam" id="PF25917"/>
    </source>
</evidence>
<protein>
    <submittedName>
        <fullName evidence="5">Multidrug resistance protein MdtN</fullName>
    </submittedName>
</protein>
<dbReference type="PANTHER" id="PTHR30367:SF1">
    <property type="entry name" value="MULTIDRUG RESISTANCE PROTEIN MDTN"/>
    <property type="match status" value="1"/>
</dbReference>
<dbReference type="Pfam" id="PF25917">
    <property type="entry name" value="BSH_RND"/>
    <property type="match status" value="1"/>
</dbReference>
<proteinExistence type="inferred from homology"/>
<dbReference type="Gene3D" id="2.40.50.100">
    <property type="match status" value="1"/>
</dbReference>
<evidence type="ECO:0000313" key="5">
    <source>
        <dbReference type="EMBL" id="AIU74298.1"/>
    </source>
</evidence>
<accession>A0A097R6D9</accession>
<dbReference type="InterPro" id="IPR058634">
    <property type="entry name" value="AaeA-lik-b-barrel"/>
</dbReference>
<evidence type="ECO:0000256" key="1">
    <source>
        <dbReference type="ARBA" id="ARBA00009477"/>
    </source>
</evidence>
<organism evidence="5 6">
    <name type="scientific">Hafnia alvei FB1</name>
    <dbReference type="NCBI Taxonomy" id="1453496"/>
    <lineage>
        <taxon>Bacteria</taxon>
        <taxon>Pseudomonadati</taxon>
        <taxon>Pseudomonadota</taxon>
        <taxon>Gammaproteobacteria</taxon>
        <taxon>Enterobacterales</taxon>
        <taxon>Hafniaceae</taxon>
        <taxon>Hafnia</taxon>
    </lineage>
</organism>
<dbReference type="Proteomes" id="UP000029986">
    <property type="component" value="Chromosome"/>
</dbReference>
<feature type="domain" description="Multidrug resistance protein MdtA-like barrel-sandwich hybrid" evidence="3">
    <location>
        <begin position="42"/>
        <end position="233"/>
    </location>
</feature>
<dbReference type="InterPro" id="IPR058625">
    <property type="entry name" value="MdtA-like_BSH"/>
</dbReference>
<dbReference type="PATRIC" id="fig|1453496.5.peg.3932"/>
<feature type="domain" description="p-hydroxybenzoic acid efflux pump subunit AaeA-like beta-barrel" evidence="4">
    <location>
        <begin position="239"/>
        <end position="332"/>
    </location>
</feature>
<dbReference type="OrthoDB" id="9811754at2"/>